<keyword evidence="3" id="KW-1185">Reference proteome</keyword>
<evidence type="ECO:0000313" key="3">
    <source>
        <dbReference type="Proteomes" id="UP000315215"/>
    </source>
</evidence>
<evidence type="ECO:0000313" key="2">
    <source>
        <dbReference type="EMBL" id="QDP41889.1"/>
    </source>
</evidence>
<reference evidence="2 3" key="1">
    <citation type="submission" date="2019-07" db="EMBL/GenBank/DDBJ databases">
        <authorList>
            <person name="Li J."/>
        </authorList>
    </citation>
    <scope>NUCLEOTIDE SEQUENCE [LARGE SCALE GENOMIC DNA]</scope>
    <source>
        <strain evidence="2 3">TKL69</strain>
    </source>
</reference>
<dbReference type="OrthoDB" id="2448863at2"/>
<dbReference type="EMBL" id="CP041666">
    <property type="protein sequence ID" value="QDP41889.1"/>
    <property type="molecule type" value="Genomic_DNA"/>
</dbReference>
<feature type="transmembrane region" description="Helical" evidence="1">
    <location>
        <begin position="58"/>
        <end position="79"/>
    </location>
</feature>
<feature type="transmembrane region" description="Helical" evidence="1">
    <location>
        <begin position="26"/>
        <end position="46"/>
    </location>
</feature>
<gene>
    <name evidence="2" type="ORF">FN924_17950</name>
</gene>
<keyword evidence="1" id="KW-0472">Membrane</keyword>
<accession>A0A516KKG5</accession>
<dbReference type="KEGG" id="aqt:FN924_17950"/>
<evidence type="ECO:0000256" key="1">
    <source>
        <dbReference type="SAM" id="Phobius"/>
    </source>
</evidence>
<sequence length="91" mass="10145">MFVAILIVALLLSILKINISLIVTLIGMTGSIFIVPPLVIASFKRIENQGLDTFYGSHLTYVVIFLLLYLMCDFLFQAVQPVVSSFLPFGY</sequence>
<organism evidence="2 3">
    <name type="scientific">Radiobacillus deserti</name>
    <dbReference type="NCBI Taxonomy" id="2594883"/>
    <lineage>
        <taxon>Bacteria</taxon>
        <taxon>Bacillati</taxon>
        <taxon>Bacillota</taxon>
        <taxon>Bacilli</taxon>
        <taxon>Bacillales</taxon>
        <taxon>Bacillaceae</taxon>
        <taxon>Radiobacillus</taxon>
    </lineage>
</organism>
<name>A0A516KKG5_9BACI</name>
<keyword evidence="1" id="KW-0812">Transmembrane</keyword>
<keyword evidence="1" id="KW-1133">Transmembrane helix</keyword>
<proteinExistence type="predicted"/>
<dbReference type="AlphaFoldDB" id="A0A516KKG5"/>
<dbReference type="Proteomes" id="UP000315215">
    <property type="component" value="Chromosome"/>
</dbReference>
<protein>
    <submittedName>
        <fullName evidence="2">Uncharacterized protein</fullName>
    </submittedName>
</protein>